<evidence type="ECO:0000313" key="3">
    <source>
        <dbReference type="Proteomes" id="UP001202922"/>
    </source>
</evidence>
<accession>A0ABS9TX47</accession>
<evidence type="ECO:0000313" key="2">
    <source>
        <dbReference type="EMBL" id="MCH6468685.1"/>
    </source>
</evidence>
<name>A0ABS9TX47_9MICC</name>
<keyword evidence="3" id="KW-1185">Reference proteome</keyword>
<dbReference type="RefSeq" id="WP_241050607.1">
    <property type="nucleotide sequence ID" value="NZ_JAKZBV010000001.1"/>
</dbReference>
<protein>
    <submittedName>
        <fullName evidence="2">Type IV toxin-antitoxin system AbiEi family antitoxin domain-containing protein</fullName>
    </submittedName>
</protein>
<evidence type="ECO:0000259" key="1">
    <source>
        <dbReference type="Pfam" id="PF13338"/>
    </source>
</evidence>
<organism evidence="2 3">
    <name type="scientific">Sinomonas terrae</name>
    <dbReference type="NCBI Taxonomy" id="2908838"/>
    <lineage>
        <taxon>Bacteria</taxon>
        <taxon>Bacillati</taxon>
        <taxon>Actinomycetota</taxon>
        <taxon>Actinomycetes</taxon>
        <taxon>Micrococcales</taxon>
        <taxon>Micrococcaceae</taxon>
        <taxon>Sinomonas</taxon>
    </lineage>
</organism>
<feature type="domain" description="AbiEi antitoxin N-terminal" evidence="1">
    <location>
        <begin position="8"/>
        <end position="54"/>
    </location>
</feature>
<sequence length="229" mass="24573">MTSELIARLAEASGNRWGLVTTAQAERAGISRKQMSRLASLGAVVRVAQGVYRMAPACDPRLEGLVARWLMLAAPVEPTTATGAPSVVTAGESAALLHGIGSIRSGNYEFIVPERRRTRLSSVVLRTDALTPGEVTVVDRIPILTVERTIADLITTRTPLAVVDRMLREAVRQKKLLSTDKFAQYLAPRASDHGLPLGDGRGLAKLLFQRAGVITLPPKNSAGKAFSRV</sequence>
<gene>
    <name evidence="2" type="ORF">L0M17_01565</name>
</gene>
<dbReference type="InterPro" id="IPR025159">
    <property type="entry name" value="AbiEi_N"/>
</dbReference>
<reference evidence="2 3" key="1">
    <citation type="submission" date="2022-03" db="EMBL/GenBank/DDBJ databases">
        <title>Sinomonas sp. isolated from a soil.</title>
        <authorList>
            <person name="Han J."/>
            <person name="Kim D.-U."/>
        </authorList>
    </citation>
    <scope>NUCLEOTIDE SEQUENCE [LARGE SCALE GENOMIC DNA]</scope>
    <source>
        <strain evidence="2 3">5-5</strain>
    </source>
</reference>
<dbReference type="EMBL" id="JAKZBV010000001">
    <property type="protein sequence ID" value="MCH6468685.1"/>
    <property type="molecule type" value="Genomic_DNA"/>
</dbReference>
<dbReference type="Pfam" id="PF13338">
    <property type="entry name" value="AbiEi_4"/>
    <property type="match status" value="1"/>
</dbReference>
<dbReference type="Proteomes" id="UP001202922">
    <property type="component" value="Unassembled WGS sequence"/>
</dbReference>
<proteinExistence type="predicted"/>
<comment type="caution">
    <text evidence="2">The sequence shown here is derived from an EMBL/GenBank/DDBJ whole genome shotgun (WGS) entry which is preliminary data.</text>
</comment>